<proteinExistence type="predicted"/>
<accession>A0ABS0IIN5</accession>
<dbReference type="Proteomes" id="UP000597617">
    <property type="component" value="Unassembled WGS sequence"/>
</dbReference>
<dbReference type="RefSeq" id="WP_196282585.1">
    <property type="nucleotide sequence ID" value="NZ_JADQDQ010000005.1"/>
</dbReference>
<organism evidence="3 4">
    <name type="scientific">Hymenobacter jeongseonensis</name>
    <dbReference type="NCBI Taxonomy" id="2791027"/>
    <lineage>
        <taxon>Bacteria</taxon>
        <taxon>Pseudomonadati</taxon>
        <taxon>Bacteroidota</taxon>
        <taxon>Cytophagia</taxon>
        <taxon>Cytophagales</taxon>
        <taxon>Hymenobacteraceae</taxon>
        <taxon>Hymenobacter</taxon>
    </lineage>
</organism>
<evidence type="ECO:0000256" key="2">
    <source>
        <dbReference type="SAM" id="SignalP"/>
    </source>
</evidence>
<protein>
    <submittedName>
        <fullName evidence="3">Uncharacterized protein</fullName>
    </submittedName>
</protein>
<keyword evidence="1" id="KW-0812">Transmembrane</keyword>
<sequence length="206" mass="20930">MQNTFSPFAKLIAIAACALTLGSCSRADYAMLPKGGSYHGVTRVATPVPTKSESAAVVASPEALVTQEVAVAPAPAAVAATEAKPKAVTETAMAAAPAVASTVGSASTVATPAPKSTLAQRIALNKVTRKVDKLIQKSGSMRKYENTASTSEAAAISGNLRTGLIFLLVGLLVSLFSGISGIFGIIGAIFAIIGLVFIILWLLDQA</sequence>
<reference evidence="3 4" key="1">
    <citation type="submission" date="2020-11" db="EMBL/GenBank/DDBJ databases">
        <authorList>
            <person name="Kim M.K."/>
        </authorList>
    </citation>
    <scope>NUCLEOTIDE SEQUENCE [LARGE SCALE GENOMIC DNA]</scope>
    <source>
        <strain evidence="3 4">BT683</strain>
    </source>
</reference>
<evidence type="ECO:0000313" key="3">
    <source>
        <dbReference type="EMBL" id="MBF9238210.1"/>
    </source>
</evidence>
<evidence type="ECO:0000256" key="1">
    <source>
        <dbReference type="SAM" id="Phobius"/>
    </source>
</evidence>
<keyword evidence="1" id="KW-0472">Membrane</keyword>
<comment type="caution">
    <text evidence="3">The sequence shown here is derived from an EMBL/GenBank/DDBJ whole genome shotgun (WGS) entry which is preliminary data.</text>
</comment>
<keyword evidence="1" id="KW-1133">Transmembrane helix</keyword>
<feature type="transmembrane region" description="Helical" evidence="1">
    <location>
        <begin position="158"/>
        <end position="176"/>
    </location>
</feature>
<keyword evidence="4" id="KW-1185">Reference proteome</keyword>
<dbReference type="EMBL" id="JADQDQ010000005">
    <property type="protein sequence ID" value="MBF9238210.1"/>
    <property type="molecule type" value="Genomic_DNA"/>
</dbReference>
<evidence type="ECO:0000313" key="4">
    <source>
        <dbReference type="Proteomes" id="UP000597617"/>
    </source>
</evidence>
<feature type="transmembrane region" description="Helical" evidence="1">
    <location>
        <begin position="183"/>
        <end position="203"/>
    </location>
</feature>
<gene>
    <name evidence="3" type="ORF">I2I05_12470</name>
</gene>
<name>A0ABS0IIN5_9BACT</name>
<keyword evidence="2" id="KW-0732">Signal</keyword>
<feature type="chain" id="PRO_5046542342" evidence="2">
    <location>
        <begin position="27"/>
        <end position="206"/>
    </location>
</feature>
<feature type="signal peptide" evidence="2">
    <location>
        <begin position="1"/>
        <end position="26"/>
    </location>
</feature>